<evidence type="ECO:0000256" key="7">
    <source>
        <dbReference type="ARBA" id="ARBA00023136"/>
    </source>
</evidence>
<feature type="transmembrane region" description="Helical" evidence="8">
    <location>
        <begin position="64"/>
        <end position="93"/>
    </location>
</feature>
<keyword evidence="4" id="KW-1003">Cell membrane</keyword>
<feature type="transmembrane region" description="Helical" evidence="8">
    <location>
        <begin position="20"/>
        <end position="52"/>
    </location>
</feature>
<organism evidence="9 10">
    <name type="scientific">Pseudoalteromonas denitrificans DSM 6059</name>
    <dbReference type="NCBI Taxonomy" id="1123010"/>
    <lineage>
        <taxon>Bacteria</taxon>
        <taxon>Pseudomonadati</taxon>
        <taxon>Pseudomonadota</taxon>
        <taxon>Gammaproteobacteria</taxon>
        <taxon>Alteromonadales</taxon>
        <taxon>Pseudoalteromonadaceae</taxon>
        <taxon>Pseudoalteromonas</taxon>
    </lineage>
</organism>
<keyword evidence="6 8" id="KW-1133">Transmembrane helix</keyword>
<dbReference type="GO" id="GO:0055085">
    <property type="term" value="P:transmembrane transport"/>
    <property type="evidence" value="ECO:0007669"/>
    <property type="project" value="TreeGrafter"/>
</dbReference>
<evidence type="ECO:0000256" key="6">
    <source>
        <dbReference type="ARBA" id="ARBA00022989"/>
    </source>
</evidence>
<comment type="subcellular location">
    <subcellularLocation>
        <location evidence="1">Cell membrane</location>
        <topology evidence="1">Multi-pass membrane protein</topology>
    </subcellularLocation>
</comment>
<evidence type="ECO:0000256" key="1">
    <source>
        <dbReference type="ARBA" id="ARBA00004651"/>
    </source>
</evidence>
<evidence type="ECO:0000256" key="8">
    <source>
        <dbReference type="SAM" id="Phobius"/>
    </source>
</evidence>
<dbReference type="OrthoDB" id="5562213at2"/>
<dbReference type="Pfam" id="PF01594">
    <property type="entry name" value="AI-2E_transport"/>
    <property type="match status" value="1"/>
</dbReference>
<dbReference type="PANTHER" id="PTHR21716">
    <property type="entry name" value="TRANSMEMBRANE PROTEIN"/>
    <property type="match status" value="1"/>
</dbReference>
<dbReference type="AlphaFoldDB" id="A0A1I1KWR1"/>
<sequence length="357" mass="40122">MFEYLKSWYERKFSDPHSVTLLLLLTVLIAFLYFVGSLIIPVLVALVIAYLLEWPVLKLQSLGLARLTACATVILTFAGILVGVFVIMVPVLWQQTANLFQEAPNMLEQGKSFLMHLPTQYPELINGTQIQNVMTSVENKVIEFSQQVLSFSLTSLKDVVAWMIYLILVPLLVFFMLKDKVELTSGIETFLPKQRRLITQVWHEMNQQIMNYIRGKVIEIVIIGGVSFIAFAIFDLRYAALLSVLVGLSVLIPFVGAALVTIPVAAVALFQFGLTPEFWYLIIAYGVIQALDGNVLVPLLFSEAVDLNPVYIIVAVLFFGGLWGFWGVFFAIPLASLVRALVNAWTTQDKEFVQEFE</sequence>
<evidence type="ECO:0000256" key="5">
    <source>
        <dbReference type="ARBA" id="ARBA00022692"/>
    </source>
</evidence>
<dbReference type="EMBL" id="FOLO01000014">
    <property type="protein sequence ID" value="SFC65229.1"/>
    <property type="molecule type" value="Genomic_DNA"/>
</dbReference>
<proteinExistence type="inferred from homology"/>
<feature type="transmembrane region" description="Helical" evidence="8">
    <location>
        <begin position="309"/>
        <end position="332"/>
    </location>
</feature>
<comment type="similarity">
    <text evidence="2">Belongs to the autoinducer-2 exporter (AI-2E) (TC 2.A.86) family.</text>
</comment>
<reference evidence="9 10" key="1">
    <citation type="submission" date="2016-10" db="EMBL/GenBank/DDBJ databases">
        <authorList>
            <person name="de Groot N.N."/>
        </authorList>
    </citation>
    <scope>NUCLEOTIDE SEQUENCE [LARGE SCALE GENOMIC DNA]</scope>
    <source>
        <strain evidence="9 10">DSM 6059</strain>
    </source>
</reference>
<accession>A0A1I1KWR1</accession>
<dbReference type="STRING" id="1123010.SAMN02745724_02197"/>
<evidence type="ECO:0000256" key="4">
    <source>
        <dbReference type="ARBA" id="ARBA00022475"/>
    </source>
</evidence>
<keyword evidence="3" id="KW-0813">Transport</keyword>
<dbReference type="Proteomes" id="UP000198862">
    <property type="component" value="Unassembled WGS sequence"/>
</dbReference>
<name>A0A1I1KWR1_9GAMM</name>
<feature type="transmembrane region" description="Helical" evidence="8">
    <location>
        <begin position="217"/>
        <end position="234"/>
    </location>
</feature>
<protein>
    <submittedName>
        <fullName evidence="9">Putative permease</fullName>
    </submittedName>
</protein>
<feature type="transmembrane region" description="Helical" evidence="8">
    <location>
        <begin position="159"/>
        <end position="177"/>
    </location>
</feature>
<evidence type="ECO:0000313" key="10">
    <source>
        <dbReference type="Proteomes" id="UP000198862"/>
    </source>
</evidence>
<evidence type="ECO:0000256" key="2">
    <source>
        <dbReference type="ARBA" id="ARBA00009773"/>
    </source>
</evidence>
<feature type="transmembrane region" description="Helical" evidence="8">
    <location>
        <begin position="278"/>
        <end position="297"/>
    </location>
</feature>
<evidence type="ECO:0000313" key="9">
    <source>
        <dbReference type="EMBL" id="SFC65229.1"/>
    </source>
</evidence>
<dbReference type="PANTHER" id="PTHR21716:SF53">
    <property type="entry name" value="PERMEASE PERM-RELATED"/>
    <property type="match status" value="1"/>
</dbReference>
<dbReference type="GO" id="GO:0005886">
    <property type="term" value="C:plasma membrane"/>
    <property type="evidence" value="ECO:0007669"/>
    <property type="project" value="UniProtKB-SubCell"/>
</dbReference>
<keyword evidence="5 8" id="KW-0812">Transmembrane</keyword>
<dbReference type="RefSeq" id="WP_091983594.1">
    <property type="nucleotide sequence ID" value="NZ_FOLO01000014.1"/>
</dbReference>
<feature type="transmembrane region" description="Helical" evidence="8">
    <location>
        <begin position="240"/>
        <end position="266"/>
    </location>
</feature>
<evidence type="ECO:0000256" key="3">
    <source>
        <dbReference type="ARBA" id="ARBA00022448"/>
    </source>
</evidence>
<gene>
    <name evidence="9" type="ORF">SAMN02745724_02197</name>
</gene>
<keyword evidence="10" id="KW-1185">Reference proteome</keyword>
<keyword evidence="7 8" id="KW-0472">Membrane</keyword>
<dbReference type="InterPro" id="IPR002549">
    <property type="entry name" value="AI-2E-like"/>
</dbReference>